<evidence type="ECO:0000313" key="3">
    <source>
        <dbReference type="Proteomes" id="UP001610432"/>
    </source>
</evidence>
<sequence length="262" mass="28691">MSTNVGGSTSRPSSSGGTAQLFEDSPGFAFGSYEEGGANSKEFMGVKMANYEMESGLRWNRMSLALNLLRNAGYEAQQPQCESHVVRSLYVNAIAYLLSGLPEDVTSEEAAIIRGSIPENVRRGVTASAPEYRPSYLHRLLASSIIYFCVIVQFLMPFIKDILYHLYRHERSLRLMERVVAFALYVAERVGMGSVRFGSAVLNIYDGKIGDTAASATSWWVEAVAGGIYEGLEGGMAILGFTGPNSNLRRPSNIKMEDDKSP</sequence>
<accession>A0ABR4M5N8</accession>
<keyword evidence="1" id="KW-0472">Membrane</keyword>
<dbReference type="Proteomes" id="UP001610432">
    <property type="component" value="Unassembled WGS sequence"/>
</dbReference>
<keyword evidence="1" id="KW-0812">Transmembrane</keyword>
<name>A0ABR4M5N8_9EURO</name>
<organism evidence="2 3">
    <name type="scientific">Aspergillus lucknowensis</name>
    <dbReference type="NCBI Taxonomy" id="176173"/>
    <lineage>
        <taxon>Eukaryota</taxon>
        <taxon>Fungi</taxon>
        <taxon>Dikarya</taxon>
        <taxon>Ascomycota</taxon>
        <taxon>Pezizomycotina</taxon>
        <taxon>Eurotiomycetes</taxon>
        <taxon>Eurotiomycetidae</taxon>
        <taxon>Eurotiales</taxon>
        <taxon>Aspergillaceae</taxon>
        <taxon>Aspergillus</taxon>
        <taxon>Aspergillus subgen. Nidulantes</taxon>
    </lineage>
</organism>
<dbReference type="EMBL" id="JBFXLQ010000002">
    <property type="protein sequence ID" value="KAL2871898.1"/>
    <property type="molecule type" value="Genomic_DNA"/>
</dbReference>
<dbReference type="RefSeq" id="XP_070890877.1">
    <property type="nucleotide sequence ID" value="XM_071031943.1"/>
</dbReference>
<evidence type="ECO:0000313" key="2">
    <source>
        <dbReference type="EMBL" id="KAL2871898.1"/>
    </source>
</evidence>
<gene>
    <name evidence="2" type="ORF">BJX67DRAFT_376751</name>
</gene>
<proteinExistence type="predicted"/>
<dbReference type="GeneID" id="98147015"/>
<reference evidence="2 3" key="1">
    <citation type="submission" date="2024-07" db="EMBL/GenBank/DDBJ databases">
        <title>Section-level genome sequencing and comparative genomics of Aspergillus sections Usti and Cavernicolus.</title>
        <authorList>
            <consortium name="Lawrence Berkeley National Laboratory"/>
            <person name="Nybo J.L."/>
            <person name="Vesth T.C."/>
            <person name="Theobald S."/>
            <person name="Frisvad J.C."/>
            <person name="Larsen T.O."/>
            <person name="Kjaerboelling I."/>
            <person name="Rothschild-Mancinelli K."/>
            <person name="Lyhne E.K."/>
            <person name="Kogle M.E."/>
            <person name="Barry K."/>
            <person name="Clum A."/>
            <person name="Na H."/>
            <person name="Ledsgaard L."/>
            <person name="Lin J."/>
            <person name="Lipzen A."/>
            <person name="Kuo A."/>
            <person name="Riley R."/>
            <person name="Mondo S."/>
            <person name="Labutti K."/>
            <person name="Haridas S."/>
            <person name="Pangalinan J."/>
            <person name="Salamov A.A."/>
            <person name="Simmons B.A."/>
            <person name="Magnuson J.K."/>
            <person name="Chen J."/>
            <person name="Drula E."/>
            <person name="Henrissat B."/>
            <person name="Wiebenga A."/>
            <person name="Lubbers R.J."/>
            <person name="Gomes A.C."/>
            <person name="Macurrencykelacurrency M.R."/>
            <person name="Stajich J."/>
            <person name="Grigoriev I.V."/>
            <person name="Mortensen U.H."/>
            <person name="De Vries R.P."/>
            <person name="Baker S.E."/>
            <person name="Andersen M.R."/>
        </authorList>
    </citation>
    <scope>NUCLEOTIDE SEQUENCE [LARGE SCALE GENOMIC DNA]</scope>
    <source>
        <strain evidence="2 3">CBS 449.75</strain>
    </source>
</reference>
<keyword evidence="1" id="KW-1133">Transmembrane helix</keyword>
<evidence type="ECO:0000256" key="1">
    <source>
        <dbReference type="SAM" id="Phobius"/>
    </source>
</evidence>
<feature type="transmembrane region" description="Helical" evidence="1">
    <location>
        <begin position="145"/>
        <end position="167"/>
    </location>
</feature>
<comment type="caution">
    <text evidence="2">The sequence shown here is derived from an EMBL/GenBank/DDBJ whole genome shotgun (WGS) entry which is preliminary data.</text>
</comment>
<keyword evidence="3" id="KW-1185">Reference proteome</keyword>
<protein>
    <submittedName>
        <fullName evidence="2">Uncharacterized protein</fullName>
    </submittedName>
</protein>